<dbReference type="InterPro" id="IPR007873">
    <property type="entry name" value="Glycosyltransferase_ALG3"/>
</dbReference>
<evidence type="ECO:0000256" key="5">
    <source>
        <dbReference type="ARBA" id="ARBA00022676"/>
    </source>
</evidence>
<comment type="caution">
    <text evidence="15">The sequence shown here is derived from an EMBL/GenBank/DDBJ whole genome shotgun (WGS) entry which is preliminary data.</text>
</comment>
<sequence>MPRTPAPEPRTARAWGLMRDLALTQRFFVPIAAAVLLLETALTHTIIQRVAYTEIDWRAYMQEVEGVARGERNYAKLQGDTGPLVYPAGFVWIYGLLRAVTSGGADLRTAQYVFLAVYIATLAAAMAIYRAARVPPLWLAPLALSKRLHSIYVLRLFNDPIAMLFAYLAVLALLSPRSVRWSGLLLSLGISVKMNVQLLLPGAAYVWWRTGGLPMAAAQLAAVALSQTIVAAPFLLTYPAQYLARAFDYGRQFDFTWTVNWRFVGEDLFLSPLWARSLLAAHAALLAVLALVVWPRLSNSTALAVVRKGLRRSATHANVAADEAVLVVFTANLVGVLCARSLHYQFYSWYAHMLPYLLYRTGQPLVVQLALWLTVEIAWNVYPSTGASSMAMLVAHAAILAGVMRSAMRQRPAMHTKAQ</sequence>
<evidence type="ECO:0000313" key="15">
    <source>
        <dbReference type="EMBL" id="KAJ1734903.1"/>
    </source>
</evidence>
<keyword evidence="9 14" id="KW-1133">Transmembrane helix</keyword>
<dbReference type="EC" id="2.4.1.258" evidence="3 14"/>
<evidence type="ECO:0000313" key="16">
    <source>
        <dbReference type="Proteomes" id="UP001143981"/>
    </source>
</evidence>
<comment type="pathway">
    <text evidence="2 14">Protein modification; protein glycosylation.</text>
</comment>
<protein>
    <recommendedName>
        <fullName evidence="4 14">Dol-P-Man:Man(5)GlcNAc(2)-PP-Dol alpha-1,3-mannosyltransferase</fullName>
        <ecNumber evidence="3 14">2.4.1.258</ecNumber>
    </recommendedName>
    <alternativeName>
        <fullName evidence="14">Dol-P-Man-dependent alpha(1-3)-mannosyltransferase</fullName>
    </alternativeName>
</protein>
<feature type="transmembrane region" description="Helical" evidence="14">
    <location>
        <begin position="112"/>
        <end position="132"/>
    </location>
</feature>
<evidence type="ECO:0000256" key="12">
    <source>
        <dbReference type="ARBA" id="ARBA00049506"/>
    </source>
</evidence>
<comment type="subcellular location">
    <subcellularLocation>
        <location evidence="1 14">Endoplasmic reticulum membrane</location>
        <topology evidence="1 14">Multi-pass membrane protein</topology>
    </subcellularLocation>
</comment>
<evidence type="ECO:0000256" key="2">
    <source>
        <dbReference type="ARBA" id="ARBA00004922"/>
    </source>
</evidence>
<dbReference type="EMBL" id="JANBOI010000051">
    <property type="protein sequence ID" value="KAJ1734903.1"/>
    <property type="molecule type" value="Genomic_DNA"/>
</dbReference>
<dbReference type="GO" id="GO:0005789">
    <property type="term" value="C:endoplasmic reticulum membrane"/>
    <property type="evidence" value="ECO:0007669"/>
    <property type="project" value="UniProtKB-SubCell"/>
</dbReference>
<evidence type="ECO:0000256" key="1">
    <source>
        <dbReference type="ARBA" id="ARBA00004477"/>
    </source>
</evidence>
<feature type="transmembrane region" description="Helical" evidence="14">
    <location>
        <begin position="152"/>
        <end position="174"/>
    </location>
</feature>
<keyword evidence="8 14" id="KW-0256">Endoplasmic reticulum</keyword>
<evidence type="ECO:0000256" key="11">
    <source>
        <dbReference type="ARBA" id="ARBA00044743"/>
    </source>
</evidence>
<dbReference type="Pfam" id="PF05208">
    <property type="entry name" value="ALG3"/>
    <property type="match status" value="1"/>
</dbReference>
<comment type="function">
    <text evidence="11 14">Dol-P-Man:Man(5)GlcNAc(2)-PP-Dol alpha-1,3-mannosyltransferase that operates in the biosynthetic pathway of dolichol-linked oligosaccharides, the glycan precursors employed in protein asparagine (N)-glycosylation. The assembly of dolichol-linked oligosaccharides begins on the cytosolic side of the endoplasmic reticulum membrane and finishes in its lumen. The sequential addition of sugars to dolichol pyrophosphate produces dolichol-linked oligosaccharides containing fourteen sugars, including two GlcNAcs, nine mannoses and three glucoses. Once assembled, the oligosaccharide is transferred from the lipid to nascent proteins by oligosaccharyltransferases. In the lumen of the endoplasmic reticulum, adds the first dolichyl beta-D-mannosyl phosphate derived mannose in an alpha-1,3 linkage to Man(5)GlcNAc(2)-PP-dolichol to produce Man(6)GlcNAc(2)-PP-dolichol.</text>
</comment>
<evidence type="ECO:0000256" key="14">
    <source>
        <dbReference type="RuleBase" id="RU364047"/>
    </source>
</evidence>
<feature type="transmembrane region" description="Helical" evidence="14">
    <location>
        <begin position="388"/>
        <end position="407"/>
    </location>
</feature>
<evidence type="ECO:0000256" key="6">
    <source>
        <dbReference type="ARBA" id="ARBA00022679"/>
    </source>
</evidence>
<reference evidence="15" key="1">
    <citation type="submission" date="2022-07" db="EMBL/GenBank/DDBJ databases">
        <title>Phylogenomic reconstructions and comparative analyses of Kickxellomycotina fungi.</title>
        <authorList>
            <person name="Reynolds N.K."/>
            <person name="Stajich J.E."/>
            <person name="Barry K."/>
            <person name="Grigoriev I.V."/>
            <person name="Crous P."/>
            <person name="Smith M.E."/>
        </authorList>
    </citation>
    <scope>NUCLEOTIDE SEQUENCE</scope>
    <source>
        <strain evidence="15">BCRC 34381</strain>
    </source>
</reference>
<organism evidence="15 16">
    <name type="scientific">Coemansia biformis</name>
    <dbReference type="NCBI Taxonomy" id="1286918"/>
    <lineage>
        <taxon>Eukaryota</taxon>
        <taxon>Fungi</taxon>
        <taxon>Fungi incertae sedis</taxon>
        <taxon>Zoopagomycota</taxon>
        <taxon>Kickxellomycotina</taxon>
        <taxon>Kickxellomycetes</taxon>
        <taxon>Kickxellales</taxon>
        <taxon>Kickxellaceae</taxon>
        <taxon>Coemansia</taxon>
    </lineage>
</organism>
<gene>
    <name evidence="15" type="primary">ALG3</name>
    <name evidence="15" type="ORF">LPJ61_000834</name>
</gene>
<keyword evidence="16" id="KW-1185">Reference proteome</keyword>
<evidence type="ECO:0000256" key="8">
    <source>
        <dbReference type="ARBA" id="ARBA00022824"/>
    </source>
</evidence>
<dbReference type="AlphaFoldDB" id="A0A9W7YFI5"/>
<comment type="similarity">
    <text evidence="13">Belongs to the glycosyltransferase ALG3 family.</text>
</comment>
<dbReference type="Proteomes" id="UP001143981">
    <property type="component" value="Unassembled WGS sequence"/>
</dbReference>
<keyword evidence="7 14" id="KW-0812">Transmembrane</keyword>
<evidence type="ECO:0000256" key="9">
    <source>
        <dbReference type="ARBA" id="ARBA00022989"/>
    </source>
</evidence>
<keyword evidence="5 14" id="KW-0328">Glycosyltransferase</keyword>
<keyword evidence="10 14" id="KW-0472">Membrane</keyword>
<keyword evidence="6 14" id="KW-0808">Transferase</keyword>
<feature type="transmembrane region" description="Helical" evidence="14">
    <location>
        <begin position="214"/>
        <end position="236"/>
    </location>
</feature>
<proteinExistence type="inferred from homology"/>
<accession>A0A9W7YFI5</accession>
<dbReference type="OrthoDB" id="20028at2759"/>
<feature type="transmembrane region" description="Helical" evidence="14">
    <location>
        <begin position="186"/>
        <end position="208"/>
    </location>
</feature>
<dbReference type="PANTHER" id="PTHR12646">
    <property type="entry name" value="NOT56 - RELATED"/>
    <property type="match status" value="1"/>
</dbReference>
<evidence type="ECO:0000256" key="4">
    <source>
        <dbReference type="ARBA" id="ARBA00015561"/>
    </source>
</evidence>
<feature type="transmembrane region" description="Helical" evidence="14">
    <location>
        <begin position="324"/>
        <end position="344"/>
    </location>
</feature>
<feature type="transmembrane region" description="Helical" evidence="14">
    <location>
        <begin position="84"/>
        <end position="100"/>
    </location>
</feature>
<feature type="transmembrane region" description="Helical" evidence="14">
    <location>
        <begin position="278"/>
        <end position="297"/>
    </location>
</feature>
<name>A0A9W7YFI5_9FUNG</name>
<evidence type="ECO:0000256" key="3">
    <source>
        <dbReference type="ARBA" id="ARBA00011964"/>
    </source>
</evidence>
<evidence type="ECO:0000256" key="10">
    <source>
        <dbReference type="ARBA" id="ARBA00023136"/>
    </source>
</evidence>
<evidence type="ECO:0000256" key="13">
    <source>
        <dbReference type="ARBA" id="ARBA00093457"/>
    </source>
</evidence>
<evidence type="ECO:0000256" key="7">
    <source>
        <dbReference type="ARBA" id="ARBA00022692"/>
    </source>
</evidence>
<dbReference type="PANTHER" id="PTHR12646:SF0">
    <property type="entry name" value="DOL-P-MAN:MAN(5)GLCNAC(2)-PP-DOL ALPHA-1,3-MANNOSYLTRANSFERASE"/>
    <property type="match status" value="1"/>
</dbReference>
<comment type="catalytic activity">
    <reaction evidence="12 14">
        <text>an alpha-D-Man-(1-&gt;2)-alpha-D-Man-(1-&gt;2)-alpha-D-Man-(1-&gt;3)-[alpha-D-Man-(1-&gt;6)]-beta-D-Man-(1-&gt;4)-beta-D-GlcNAc-(1-&gt;4)-alpha-D-GlcNAc-diphospho-di-trans,poly-cis-dolichol + a di-trans,poly-cis-dolichyl beta-D-mannosyl phosphate = an alpha-D-Man-(1-&gt;2)-alpha-D-Man-(1-&gt;2)-alpha-D-Man-(1-&gt;3)-[alpha-D-Man-(1-&gt;3)-alpha-D-Man-(1-&gt;6)]-beta-D-Man-(1-&gt;4)-beta-D-GlcNAc-(1-&gt;4)-alpha-D-GlcNAc-diphospho-di-trans,poly-cis-dolichol + a di-trans,poly-cis-dolichyl phosphate + H(+)</text>
        <dbReference type="Rhea" id="RHEA:29527"/>
        <dbReference type="Rhea" id="RHEA-COMP:19498"/>
        <dbReference type="Rhea" id="RHEA-COMP:19501"/>
        <dbReference type="Rhea" id="RHEA-COMP:19516"/>
        <dbReference type="Rhea" id="RHEA-COMP:19517"/>
        <dbReference type="ChEBI" id="CHEBI:15378"/>
        <dbReference type="ChEBI" id="CHEBI:57683"/>
        <dbReference type="ChEBI" id="CHEBI:58211"/>
        <dbReference type="ChEBI" id="CHEBI:132515"/>
        <dbReference type="ChEBI" id="CHEBI:132516"/>
        <dbReference type="EC" id="2.4.1.258"/>
    </reaction>
    <physiologicalReaction direction="left-to-right" evidence="12 14">
        <dbReference type="Rhea" id="RHEA:29528"/>
    </physiologicalReaction>
</comment>
<dbReference type="GO" id="GO:0052925">
    <property type="term" value="F:dol-P-Man:Man(5)GlcNAc(2)-PP-Dol alpha-1,3-mannosyltransferase activity"/>
    <property type="evidence" value="ECO:0007669"/>
    <property type="project" value="UniProtKB-EC"/>
</dbReference>